<dbReference type="PROSITE" id="PS51192">
    <property type="entry name" value="HELICASE_ATP_BIND_1"/>
    <property type="match status" value="1"/>
</dbReference>
<evidence type="ECO:0000259" key="10">
    <source>
        <dbReference type="PROSITE" id="PS51195"/>
    </source>
</evidence>
<dbReference type="SMART" id="SM00490">
    <property type="entry name" value="HELICc"/>
    <property type="match status" value="1"/>
</dbReference>
<dbReference type="Gene3D" id="3.40.50.300">
    <property type="entry name" value="P-loop containing nucleotide triphosphate hydrolases"/>
    <property type="match status" value="2"/>
</dbReference>
<dbReference type="PANTHER" id="PTHR47959">
    <property type="entry name" value="ATP-DEPENDENT RNA HELICASE RHLE-RELATED"/>
    <property type="match status" value="1"/>
</dbReference>
<dbReference type="PANTHER" id="PTHR47959:SF1">
    <property type="entry name" value="ATP-DEPENDENT RNA HELICASE DBPA"/>
    <property type="match status" value="1"/>
</dbReference>
<evidence type="ECO:0000259" key="8">
    <source>
        <dbReference type="PROSITE" id="PS51192"/>
    </source>
</evidence>
<dbReference type="PROSITE" id="PS51195">
    <property type="entry name" value="Q_MOTIF"/>
    <property type="match status" value="1"/>
</dbReference>
<evidence type="ECO:0000313" key="11">
    <source>
        <dbReference type="EMBL" id="NVY97113.1"/>
    </source>
</evidence>
<keyword evidence="12" id="KW-1185">Reference proteome</keyword>
<dbReference type="InterPro" id="IPR044742">
    <property type="entry name" value="DEAD/DEAH_RhlB"/>
</dbReference>
<protein>
    <submittedName>
        <fullName evidence="11">DEAD/DEAH box helicase</fullName>
    </submittedName>
</protein>
<comment type="caution">
    <text evidence="11">The sequence shown here is derived from an EMBL/GenBank/DDBJ whole genome shotgun (WGS) entry which is preliminary data.</text>
</comment>
<keyword evidence="3 11" id="KW-0347">Helicase</keyword>
<feature type="domain" description="Helicase ATP-binding" evidence="8">
    <location>
        <begin position="33"/>
        <end position="203"/>
    </location>
</feature>
<keyword evidence="2" id="KW-0378">Hydrolase</keyword>
<dbReference type="SUPFAM" id="SSF52540">
    <property type="entry name" value="P-loop containing nucleoside triphosphate hydrolases"/>
    <property type="match status" value="1"/>
</dbReference>
<evidence type="ECO:0000259" key="9">
    <source>
        <dbReference type="PROSITE" id="PS51194"/>
    </source>
</evidence>
<feature type="compositionally biased region" description="Basic residues" evidence="7">
    <location>
        <begin position="436"/>
        <end position="448"/>
    </location>
</feature>
<dbReference type="Pfam" id="PF00270">
    <property type="entry name" value="DEAD"/>
    <property type="match status" value="1"/>
</dbReference>
<evidence type="ECO:0000256" key="5">
    <source>
        <dbReference type="ARBA" id="ARBA00038437"/>
    </source>
</evidence>
<dbReference type="GO" id="GO:0005524">
    <property type="term" value="F:ATP binding"/>
    <property type="evidence" value="ECO:0007669"/>
    <property type="project" value="UniProtKB-KW"/>
</dbReference>
<feature type="domain" description="Helicase C-terminal" evidence="9">
    <location>
        <begin position="230"/>
        <end position="383"/>
    </location>
</feature>
<dbReference type="GO" id="GO:0003724">
    <property type="term" value="F:RNA helicase activity"/>
    <property type="evidence" value="ECO:0007669"/>
    <property type="project" value="InterPro"/>
</dbReference>
<dbReference type="CDD" id="cd18787">
    <property type="entry name" value="SF2_C_DEAD"/>
    <property type="match status" value="1"/>
</dbReference>
<keyword evidence="4" id="KW-0067">ATP-binding</keyword>
<evidence type="ECO:0000313" key="12">
    <source>
        <dbReference type="Proteomes" id="UP000563523"/>
    </source>
</evidence>
<dbReference type="Pfam" id="PF00271">
    <property type="entry name" value="Helicase_C"/>
    <property type="match status" value="1"/>
</dbReference>
<feature type="region of interest" description="Disordered" evidence="7">
    <location>
        <begin position="398"/>
        <end position="448"/>
    </location>
</feature>
<organism evidence="11 12">
    <name type="scientific">Bombilactobacillus apium</name>
    <dbReference type="NCBI Taxonomy" id="2675299"/>
    <lineage>
        <taxon>Bacteria</taxon>
        <taxon>Bacillati</taxon>
        <taxon>Bacillota</taxon>
        <taxon>Bacilli</taxon>
        <taxon>Lactobacillales</taxon>
        <taxon>Lactobacillaceae</taxon>
        <taxon>Bombilactobacillus</taxon>
    </lineage>
</organism>
<gene>
    <name evidence="11" type="ORF">HU830_08265</name>
</gene>
<proteinExistence type="inferred from homology"/>
<name>A0A850R2G6_9LACO</name>
<dbReference type="InterPro" id="IPR050079">
    <property type="entry name" value="DEAD_box_RNA_helicase"/>
</dbReference>
<dbReference type="GO" id="GO:0005829">
    <property type="term" value="C:cytosol"/>
    <property type="evidence" value="ECO:0007669"/>
    <property type="project" value="TreeGrafter"/>
</dbReference>
<evidence type="ECO:0000256" key="3">
    <source>
        <dbReference type="ARBA" id="ARBA00022806"/>
    </source>
</evidence>
<dbReference type="RefSeq" id="WP_176943279.1">
    <property type="nucleotide sequence ID" value="NZ_JABZEC010000009.1"/>
</dbReference>
<feature type="compositionally biased region" description="Basic residues" evidence="7">
    <location>
        <begin position="398"/>
        <end position="416"/>
    </location>
</feature>
<dbReference type="Proteomes" id="UP000563523">
    <property type="component" value="Unassembled WGS sequence"/>
</dbReference>
<dbReference type="EMBL" id="JABZEC010000009">
    <property type="protein sequence ID" value="NVY97113.1"/>
    <property type="molecule type" value="Genomic_DNA"/>
</dbReference>
<comment type="similarity">
    <text evidence="5">Belongs to the DEAD box helicase family.</text>
</comment>
<dbReference type="InterPro" id="IPR001650">
    <property type="entry name" value="Helicase_C-like"/>
</dbReference>
<dbReference type="AlphaFoldDB" id="A0A850R2G6"/>
<dbReference type="GO" id="GO:0016787">
    <property type="term" value="F:hydrolase activity"/>
    <property type="evidence" value="ECO:0007669"/>
    <property type="project" value="UniProtKB-KW"/>
</dbReference>
<dbReference type="SMART" id="SM00487">
    <property type="entry name" value="DEXDc"/>
    <property type="match status" value="1"/>
</dbReference>
<feature type="short sequence motif" description="Q motif" evidence="6">
    <location>
        <begin position="2"/>
        <end position="30"/>
    </location>
</feature>
<evidence type="ECO:0000256" key="1">
    <source>
        <dbReference type="ARBA" id="ARBA00022741"/>
    </source>
</evidence>
<keyword evidence="1" id="KW-0547">Nucleotide-binding</keyword>
<dbReference type="InterPro" id="IPR014014">
    <property type="entry name" value="RNA_helicase_DEAD_Q_motif"/>
</dbReference>
<feature type="domain" description="DEAD-box RNA helicase Q" evidence="10">
    <location>
        <begin position="2"/>
        <end position="30"/>
    </location>
</feature>
<dbReference type="GO" id="GO:0003676">
    <property type="term" value="F:nucleic acid binding"/>
    <property type="evidence" value="ECO:0007669"/>
    <property type="project" value="InterPro"/>
</dbReference>
<reference evidence="11 12" key="1">
    <citation type="submission" date="2020-06" db="EMBL/GenBank/DDBJ databases">
        <authorList>
            <person name="Kang J."/>
        </authorList>
    </citation>
    <scope>NUCLEOTIDE SEQUENCE [LARGE SCALE GENOMIC DNA]</scope>
    <source>
        <strain evidence="11 12">DCY120</strain>
    </source>
</reference>
<evidence type="ECO:0000256" key="6">
    <source>
        <dbReference type="PROSITE-ProRule" id="PRU00552"/>
    </source>
</evidence>
<dbReference type="InterPro" id="IPR011545">
    <property type="entry name" value="DEAD/DEAH_box_helicase_dom"/>
</dbReference>
<dbReference type="InterPro" id="IPR027417">
    <property type="entry name" value="P-loop_NTPase"/>
</dbReference>
<sequence length="448" mass="51176">MAHFADYHFTDALQTALTKINFTKPTPVQERVIPLVNAGHDVIAQAQTGSGKTHAYLLPLFNKLTATTEVQLVITAPSRELAYQIRTAARQLLETTSFQIGFYVGGTDKEQQIKHLHQQQPQVVIGTPGRILDLIKHHHLLVHTAHSFVVDEADMTLDMGFLHDVDQIASSLPEHLQTLVFSATIPEKLQPFLKKYLYQPKMVALEVPHLIAPTITNWALFTKGRDRKAVLYDFLTLGQPYLALIFANTRRSVEEIYHYLTEQGLKVACLHGGLSARQRRRTMREIEQLDYQFVVASDLAARGIDLPGVSHVINAEIPHDDDFFIHRVGRTGRNQMTGIAVTLYGPDEENQIAHLEHLGIKFTPKEIKNHGLQDYHPHDRRLQRQAKNQALDPKLKGLVKKQQQKKKPGYRKKIKQAIKGEQQRQRKLEQRAQRQQQKKKNRMKNSSF</sequence>
<dbReference type="InterPro" id="IPR014001">
    <property type="entry name" value="Helicase_ATP-bd"/>
</dbReference>
<dbReference type="PROSITE" id="PS51194">
    <property type="entry name" value="HELICASE_CTER"/>
    <property type="match status" value="1"/>
</dbReference>
<feature type="compositionally biased region" description="Basic and acidic residues" evidence="7">
    <location>
        <begin position="421"/>
        <end position="432"/>
    </location>
</feature>
<dbReference type="CDD" id="cd00268">
    <property type="entry name" value="DEADc"/>
    <property type="match status" value="1"/>
</dbReference>
<evidence type="ECO:0000256" key="2">
    <source>
        <dbReference type="ARBA" id="ARBA00022801"/>
    </source>
</evidence>
<accession>A0A850R2G6</accession>
<evidence type="ECO:0000256" key="7">
    <source>
        <dbReference type="SAM" id="MobiDB-lite"/>
    </source>
</evidence>
<evidence type="ECO:0000256" key="4">
    <source>
        <dbReference type="ARBA" id="ARBA00022840"/>
    </source>
</evidence>